<organism evidence="2 3">
    <name type="scientific">Oncorhynchus mykiss</name>
    <name type="common">Rainbow trout</name>
    <name type="synonym">Salmo gairdneri</name>
    <dbReference type="NCBI Taxonomy" id="8022"/>
    <lineage>
        <taxon>Eukaryota</taxon>
        <taxon>Metazoa</taxon>
        <taxon>Chordata</taxon>
        <taxon>Craniata</taxon>
        <taxon>Vertebrata</taxon>
        <taxon>Euteleostomi</taxon>
        <taxon>Actinopterygii</taxon>
        <taxon>Neopterygii</taxon>
        <taxon>Teleostei</taxon>
        <taxon>Protacanthopterygii</taxon>
        <taxon>Salmoniformes</taxon>
        <taxon>Salmonidae</taxon>
        <taxon>Salmoninae</taxon>
        <taxon>Oncorhynchus</taxon>
    </lineage>
</organism>
<dbReference type="EMBL" id="FR936217">
    <property type="protein sequence ID" value="CDQ98267.1"/>
    <property type="molecule type" value="Genomic_DNA"/>
</dbReference>
<dbReference type="PaxDb" id="8022-A0A060Z351"/>
<keyword evidence="1" id="KW-1133">Transmembrane helix</keyword>
<proteinExistence type="predicted"/>
<dbReference type="AlphaFoldDB" id="A0A060Z351"/>
<evidence type="ECO:0000256" key="1">
    <source>
        <dbReference type="SAM" id="Phobius"/>
    </source>
</evidence>
<keyword evidence="1" id="KW-0812">Transmembrane</keyword>
<sequence>MYIALISVYALCLSFLQFYSCVKDQWNGRLLFTATFTVVGYCYIHCGRLLCFYV</sequence>
<keyword evidence="1" id="KW-0472">Membrane</keyword>
<reference evidence="2" key="2">
    <citation type="submission" date="2014-03" db="EMBL/GenBank/DDBJ databases">
        <authorList>
            <person name="Genoscope - CEA"/>
        </authorList>
    </citation>
    <scope>NUCLEOTIDE SEQUENCE</scope>
</reference>
<feature type="transmembrane region" description="Helical" evidence="1">
    <location>
        <begin position="30"/>
        <end position="51"/>
    </location>
</feature>
<dbReference type="Proteomes" id="UP000193380">
    <property type="component" value="Unassembled WGS sequence"/>
</dbReference>
<protein>
    <submittedName>
        <fullName evidence="2">Uncharacterized protein</fullName>
    </submittedName>
</protein>
<gene>
    <name evidence="2" type="ORF">GSONMT00001596001</name>
</gene>
<evidence type="ECO:0000313" key="3">
    <source>
        <dbReference type="Proteomes" id="UP000193380"/>
    </source>
</evidence>
<evidence type="ECO:0000313" key="2">
    <source>
        <dbReference type="EMBL" id="CDQ98267.1"/>
    </source>
</evidence>
<name>A0A060Z351_ONCMY</name>
<accession>A0A060Z351</accession>
<reference evidence="2" key="1">
    <citation type="journal article" date="2014" name="Nat. Commun.">
        <title>The rainbow trout genome provides novel insights into evolution after whole-genome duplication in vertebrates.</title>
        <authorList>
            <person name="Berthelot C."/>
            <person name="Brunet F."/>
            <person name="Chalopin D."/>
            <person name="Juanchich A."/>
            <person name="Bernard M."/>
            <person name="Noel B."/>
            <person name="Bento P."/>
            <person name="Da Silva C."/>
            <person name="Labadie K."/>
            <person name="Alberti A."/>
            <person name="Aury J.M."/>
            <person name="Louis A."/>
            <person name="Dehais P."/>
            <person name="Bardou P."/>
            <person name="Montfort J."/>
            <person name="Klopp C."/>
            <person name="Cabau C."/>
            <person name="Gaspin C."/>
            <person name="Thorgaard G.H."/>
            <person name="Boussaha M."/>
            <person name="Quillet E."/>
            <person name="Guyomard R."/>
            <person name="Galiana D."/>
            <person name="Bobe J."/>
            <person name="Volff J.N."/>
            <person name="Genet C."/>
            <person name="Wincker P."/>
            <person name="Jaillon O."/>
            <person name="Roest Crollius H."/>
            <person name="Guiguen Y."/>
        </authorList>
    </citation>
    <scope>NUCLEOTIDE SEQUENCE [LARGE SCALE GENOMIC DNA]</scope>
</reference>